<comment type="caution">
    <text evidence="3">The sequence shown here is derived from an EMBL/GenBank/DDBJ whole genome shotgun (WGS) entry which is preliminary data.</text>
</comment>
<feature type="domain" description="NAD(P)-binding" evidence="2">
    <location>
        <begin position="12"/>
        <end position="313"/>
    </location>
</feature>
<proteinExistence type="predicted"/>
<organism evidence="3">
    <name type="scientific">marine sediment metagenome</name>
    <dbReference type="NCBI Taxonomy" id="412755"/>
    <lineage>
        <taxon>unclassified sequences</taxon>
        <taxon>metagenomes</taxon>
        <taxon>ecological metagenomes</taxon>
    </lineage>
</organism>
<evidence type="ECO:0000259" key="2">
    <source>
        <dbReference type="Pfam" id="PF16363"/>
    </source>
</evidence>
<accession>X1F1E6</accession>
<keyword evidence="1" id="KW-0520">NAD</keyword>
<name>X1F1E6_9ZZZZ</name>
<gene>
    <name evidence="3" type="ORF">S03H2_16166</name>
</gene>
<feature type="non-terminal residue" evidence="3">
    <location>
        <position position="1"/>
    </location>
</feature>
<dbReference type="Pfam" id="PF16363">
    <property type="entry name" value="GDP_Man_Dehyd"/>
    <property type="match status" value="1"/>
</dbReference>
<dbReference type="InterPro" id="IPR036291">
    <property type="entry name" value="NAD(P)-bd_dom_sf"/>
</dbReference>
<protein>
    <recommendedName>
        <fullName evidence="2">NAD(P)-binding domain-containing protein</fullName>
    </recommendedName>
</protein>
<dbReference type="Gene3D" id="3.90.25.10">
    <property type="entry name" value="UDP-galactose 4-epimerase, domain 1"/>
    <property type="match status" value="1"/>
</dbReference>
<sequence>LFPQTGGKMNLLVTGCAGFIASKVTELLLKRGDKVVGIDNLNDAYDVRLKEWRLKQLERFENFAFHRIDITAYTQLEPLFEKFNFQAVMNLAARAGVRASTENPSLYLDTNIMGTLNLLELCRKYKIKKFILASTSSIYGEMSLPFTEDKKTDFPLSPYAASKKGAEALCYTYHYLYGIDISIPRYFTVYGPAGRPDMSVFIFSKKIYTDEEIPVYSDGNQKRDFTYIDDIAEGTIKALEPLNYEIINLGSDHPVKLNYVISLIENALGKKARIKYLSRHPADVPATWADIGKAKQLLSWKPTVNIEEGIKRTVQWLLSNWQWVKKVKVG</sequence>
<reference evidence="3" key="1">
    <citation type="journal article" date="2014" name="Front. Microbiol.">
        <title>High frequency of phylogenetically diverse reductive dehalogenase-homologous genes in deep subseafloor sedimentary metagenomes.</title>
        <authorList>
            <person name="Kawai M."/>
            <person name="Futagami T."/>
            <person name="Toyoda A."/>
            <person name="Takaki Y."/>
            <person name="Nishi S."/>
            <person name="Hori S."/>
            <person name="Arai W."/>
            <person name="Tsubouchi T."/>
            <person name="Morono Y."/>
            <person name="Uchiyama I."/>
            <person name="Ito T."/>
            <person name="Fujiyama A."/>
            <person name="Inagaki F."/>
            <person name="Takami H."/>
        </authorList>
    </citation>
    <scope>NUCLEOTIDE SEQUENCE</scope>
    <source>
        <strain evidence="3">Expedition CK06-06</strain>
    </source>
</reference>
<dbReference type="Gene3D" id="3.40.50.720">
    <property type="entry name" value="NAD(P)-binding Rossmann-like Domain"/>
    <property type="match status" value="1"/>
</dbReference>
<dbReference type="SUPFAM" id="SSF51735">
    <property type="entry name" value="NAD(P)-binding Rossmann-fold domains"/>
    <property type="match status" value="1"/>
</dbReference>
<dbReference type="InterPro" id="IPR016040">
    <property type="entry name" value="NAD(P)-bd_dom"/>
</dbReference>
<dbReference type="EMBL" id="BARU01008249">
    <property type="protein sequence ID" value="GAH38742.1"/>
    <property type="molecule type" value="Genomic_DNA"/>
</dbReference>
<dbReference type="PANTHER" id="PTHR43574">
    <property type="entry name" value="EPIMERASE-RELATED"/>
    <property type="match status" value="1"/>
</dbReference>
<evidence type="ECO:0000313" key="3">
    <source>
        <dbReference type="EMBL" id="GAH38742.1"/>
    </source>
</evidence>
<evidence type="ECO:0000256" key="1">
    <source>
        <dbReference type="ARBA" id="ARBA00023027"/>
    </source>
</evidence>
<dbReference type="AlphaFoldDB" id="X1F1E6"/>
<dbReference type="PRINTS" id="PR01713">
    <property type="entry name" value="NUCEPIMERASE"/>
</dbReference>